<keyword evidence="2" id="KW-0167">Capsid protein</keyword>
<dbReference type="EMBL" id="MG599913">
    <property type="protein sequence ID" value="AVM87169.1"/>
    <property type="molecule type" value="Genomic_RNA"/>
</dbReference>
<dbReference type="Pfam" id="PF03115">
    <property type="entry name" value="Astro_capsid_N"/>
    <property type="match status" value="1"/>
</dbReference>
<keyword evidence="3" id="KW-0946">Virion</keyword>
<name>A0A2P1GMX8_9VIRU</name>
<evidence type="ECO:0000313" key="6">
    <source>
        <dbReference type="EMBL" id="AVM87169.1"/>
    </source>
</evidence>
<dbReference type="InterPro" id="IPR029053">
    <property type="entry name" value="Viral_coat"/>
</dbReference>
<dbReference type="Gene3D" id="2.60.120.20">
    <property type="match status" value="1"/>
</dbReference>
<evidence type="ECO:0000256" key="1">
    <source>
        <dbReference type="ARBA" id="ARBA00004328"/>
    </source>
</evidence>
<organism evidence="6">
    <name type="scientific">Fujian spotted paddle-tail newt astrovirus</name>
    <dbReference type="NCBI Taxonomy" id="2116131"/>
    <lineage>
        <taxon>Viruses</taxon>
        <taxon>Riboviria</taxon>
        <taxon>Orthornavirae</taxon>
        <taxon>Pisuviricota</taxon>
        <taxon>Stelpaviricetes</taxon>
        <taxon>Stellavirales</taxon>
        <taxon>Astroviridae</taxon>
    </lineage>
</organism>
<dbReference type="InterPro" id="IPR004337">
    <property type="entry name" value="Astro_capsid_N"/>
</dbReference>
<evidence type="ECO:0000256" key="4">
    <source>
        <dbReference type="SAM" id="MobiDB-lite"/>
    </source>
</evidence>
<evidence type="ECO:0000256" key="3">
    <source>
        <dbReference type="ARBA" id="ARBA00022844"/>
    </source>
</evidence>
<dbReference type="GO" id="GO:0019028">
    <property type="term" value="C:viral capsid"/>
    <property type="evidence" value="ECO:0007669"/>
    <property type="project" value="UniProtKB-KW"/>
</dbReference>
<feature type="compositionally biased region" description="Low complexity" evidence="4">
    <location>
        <begin position="22"/>
        <end position="36"/>
    </location>
</feature>
<feature type="domain" description="Astrovirus capsid protein inner core" evidence="5">
    <location>
        <begin position="32"/>
        <end position="268"/>
    </location>
</feature>
<accession>A0A2P1GMX8</accession>
<sequence>MEKLTVTERKGRSKKRSTVSFNTKTGKKTGTNGRSLSRGRSKSRDRSRSRSLSRPRGAGGATILKKEVQLERKVATLKKKVDGPKSQQQRVARVVLGHIQPNTSGPPVLQRDLWTFLNPVLLKDTTSGPTYTPLSVVAEQYAMWRPLSMKVTLKSMVGASAVSGTLTVVTMAQTMGAATPTNLSSLEMRAHKNVENGSHATWKVPVRELQGPRQGWWLVDTNNQPTASVGPLFEVFTYGQTMSTYMDKPYPGPLFLVMLDITYQFTNYTPKPGVGDLSTTITPNEGSTLSSATDGTLLYTPGQAMLQVMNMQLVTTTQGRIYRRHLASNQQDILWAVGDAAVSTVAAAFPPWSWILGAGWMILRLFVGNSNTDATQYAVYPSIQAAQQNEPCRVAPSIASTPVPPSTVQLQQLNNPNVGATEASATMSLEPILPILASTPGSDQYPLQEETGRRNAIWCCAAEMDGTNLTGPWDLDGKRQGQSGIVLGKLTSRAPVISYAVLLSLTNNGGLTPQDHTLITQSTATVPAAIQKTWKSGSVQFANYLFDPCSYTNIEYQSPTGPVHAKLAYLTGSGTVYDNQLAVLAATTDALGLLTGVADPWKDPLQPYGPWTFVLNAVPPEESDYETLQTPLAISSDSDSDTDTLAQCLLRMSLQSRTKIREKVERMLQDNDALEWVTE</sequence>
<proteinExistence type="predicted"/>
<feature type="region of interest" description="Disordered" evidence="4">
    <location>
        <begin position="1"/>
        <end position="62"/>
    </location>
</feature>
<evidence type="ECO:0000259" key="5">
    <source>
        <dbReference type="Pfam" id="PF03115"/>
    </source>
</evidence>
<feature type="compositionally biased region" description="Basic and acidic residues" evidence="4">
    <location>
        <begin position="1"/>
        <end position="10"/>
    </location>
</feature>
<reference evidence="6" key="1">
    <citation type="journal article" date="2018" name="Nature">
        <title>The evolutionary history of vertebrate RNA viruses.</title>
        <authorList>
            <person name="Shi M."/>
            <person name="Lin X.D."/>
            <person name="Chen X."/>
            <person name="Tian J.H."/>
            <person name="Chen L.J."/>
            <person name="Li K."/>
            <person name="Wang W."/>
            <person name="Eden J.S."/>
            <person name="Shen J.J."/>
            <person name="Liu L."/>
            <person name="Holmes E.C."/>
            <person name="Zhang Y.Z."/>
        </authorList>
    </citation>
    <scope>NUCLEOTIDE SEQUENCE</scope>
    <source>
        <strain evidence="6">BHNG3698</strain>
    </source>
</reference>
<evidence type="ECO:0000256" key="2">
    <source>
        <dbReference type="ARBA" id="ARBA00022561"/>
    </source>
</evidence>
<comment type="subcellular location">
    <subcellularLocation>
        <location evidence="1">Virion</location>
    </subcellularLocation>
</comment>
<protein>
    <submittedName>
        <fullName evidence="6">Capsid protein</fullName>
    </submittedName>
</protein>